<comment type="caution">
    <text evidence="2">The sequence shown here is derived from an EMBL/GenBank/DDBJ whole genome shotgun (WGS) entry which is preliminary data.</text>
</comment>
<dbReference type="Proteomes" id="UP001620626">
    <property type="component" value="Unassembled WGS sequence"/>
</dbReference>
<evidence type="ECO:0000256" key="1">
    <source>
        <dbReference type="SAM" id="MobiDB-lite"/>
    </source>
</evidence>
<evidence type="ECO:0000313" key="3">
    <source>
        <dbReference type="Proteomes" id="UP001620626"/>
    </source>
</evidence>
<evidence type="ECO:0000313" key="2">
    <source>
        <dbReference type="EMBL" id="KAL3115676.1"/>
    </source>
</evidence>
<reference evidence="2 3" key="1">
    <citation type="submission" date="2024-10" db="EMBL/GenBank/DDBJ databases">
        <authorList>
            <person name="Kim D."/>
        </authorList>
    </citation>
    <scope>NUCLEOTIDE SEQUENCE [LARGE SCALE GENOMIC DNA]</scope>
    <source>
        <strain evidence="2">BH-2024</strain>
    </source>
</reference>
<proteinExistence type="predicted"/>
<keyword evidence="3" id="KW-1185">Reference proteome</keyword>
<dbReference type="EMBL" id="JBICBT010000368">
    <property type="protein sequence ID" value="KAL3115676.1"/>
    <property type="molecule type" value="Genomic_DNA"/>
</dbReference>
<organism evidence="2 3">
    <name type="scientific">Heterodera trifolii</name>
    <dbReference type="NCBI Taxonomy" id="157864"/>
    <lineage>
        <taxon>Eukaryota</taxon>
        <taxon>Metazoa</taxon>
        <taxon>Ecdysozoa</taxon>
        <taxon>Nematoda</taxon>
        <taxon>Chromadorea</taxon>
        <taxon>Rhabditida</taxon>
        <taxon>Tylenchina</taxon>
        <taxon>Tylenchomorpha</taxon>
        <taxon>Tylenchoidea</taxon>
        <taxon>Heteroderidae</taxon>
        <taxon>Heteroderinae</taxon>
        <taxon>Heterodera</taxon>
    </lineage>
</organism>
<name>A0ABD2LKP9_9BILA</name>
<dbReference type="AlphaFoldDB" id="A0ABD2LKP9"/>
<sequence>MRRGKALMINDQLGREGNGHATSPSPSFAGAVLPPHQRLPPLGLTPSASSAVEQLPQTSSALPELIPFVSASSSVVSVPSLSSVHQQKMFRKNEKKFFAEFDVLESFFDKVELSATESSQKAFDTNSLLKVRNRRLTCADWSRVLFTVPAELVREGITHEEFVATKRHLQIFGDFDCPQISTRVEL</sequence>
<accession>A0ABD2LKP9</accession>
<feature type="region of interest" description="Disordered" evidence="1">
    <location>
        <begin position="1"/>
        <end position="50"/>
    </location>
</feature>
<gene>
    <name evidence="2" type="ORF">niasHT_016385</name>
</gene>
<protein>
    <submittedName>
        <fullName evidence="2">Uncharacterized protein</fullName>
    </submittedName>
</protein>